<gene>
    <name evidence="9" type="ORF">BG006_009385</name>
</gene>
<dbReference type="InterPro" id="IPR000209">
    <property type="entry name" value="Peptidase_S8/S53_dom"/>
</dbReference>
<organism evidence="9 10">
    <name type="scientific">Podila minutissima</name>
    <dbReference type="NCBI Taxonomy" id="64525"/>
    <lineage>
        <taxon>Eukaryota</taxon>
        <taxon>Fungi</taxon>
        <taxon>Fungi incertae sedis</taxon>
        <taxon>Mucoromycota</taxon>
        <taxon>Mortierellomycotina</taxon>
        <taxon>Mortierellomycetes</taxon>
        <taxon>Mortierellales</taxon>
        <taxon>Mortierellaceae</taxon>
        <taxon>Podila</taxon>
    </lineage>
</organism>
<keyword evidence="3" id="KW-0732">Signal</keyword>
<evidence type="ECO:0000259" key="8">
    <source>
        <dbReference type="Pfam" id="PF06280"/>
    </source>
</evidence>
<keyword evidence="4" id="KW-0378">Hydrolase</keyword>
<dbReference type="GO" id="GO:0016020">
    <property type="term" value="C:membrane"/>
    <property type="evidence" value="ECO:0007669"/>
    <property type="project" value="InterPro"/>
</dbReference>
<keyword evidence="10" id="KW-1185">Reference proteome</keyword>
<evidence type="ECO:0008006" key="11">
    <source>
        <dbReference type="Google" id="ProtNLM"/>
    </source>
</evidence>
<dbReference type="InterPro" id="IPR036852">
    <property type="entry name" value="Peptidase_S8/S53_dom_sf"/>
</dbReference>
<sequence>MLVQTTPFGLAGLTGTAGFPLAAIEFAAGEELLAVVKKTPATTFAWSTEEKNFKVEGGGAPSGFSSWGLPISVLPSGTSMATPYTAGAHALLYNAHKKILKPVEARRILKATATPGFDYKHTTPASVAKQGAGLINIKNAIAVKTIISPEHIQLLDTNNFAGKSIQVKIKNTGKKTATYVLSHEAAESVVSYRGGNTFPLLAPIIEKDAAKVTFSTTKVTIKAGQVAKVKVHFTEPATGKADEFPIYSGYIVATPNGKGSIPVRVPYAGLKGDLSKVPIQDADEGFPSLQVTDIKTGKSSFPAKGKKINWTAESAFLATRLGSHTPDLRLVLVDAEGKHVGFLNTQYGAASFGSWGRNHYVDSRTGIIDYRTWRWIGGLVFPTADAVAPITPAAGAYKVQVASQRKFTKGAFPADFEIYTVAEITV</sequence>
<dbReference type="GO" id="GO:0004252">
    <property type="term" value="F:serine-type endopeptidase activity"/>
    <property type="evidence" value="ECO:0007669"/>
    <property type="project" value="InterPro"/>
</dbReference>
<comment type="similarity">
    <text evidence="1 6">Belongs to the peptidase S8 family.</text>
</comment>
<keyword evidence="5" id="KW-0720">Serine protease</keyword>
<dbReference type="InterPro" id="IPR010435">
    <property type="entry name" value="C5a/SBT2-like_Fn3"/>
</dbReference>
<evidence type="ECO:0000313" key="9">
    <source>
        <dbReference type="EMBL" id="KAF9327284.1"/>
    </source>
</evidence>
<evidence type="ECO:0000256" key="3">
    <source>
        <dbReference type="ARBA" id="ARBA00022729"/>
    </source>
</evidence>
<dbReference type="Pfam" id="PF00082">
    <property type="entry name" value="Peptidase_S8"/>
    <property type="match status" value="1"/>
</dbReference>
<protein>
    <recommendedName>
        <fullName evidence="11">Fn3-like domain-containing protein</fullName>
    </recommendedName>
</protein>
<comment type="caution">
    <text evidence="6">Lacks conserved residue(s) required for the propagation of feature annotation.</text>
</comment>
<comment type="caution">
    <text evidence="9">The sequence shown here is derived from an EMBL/GenBank/DDBJ whole genome shotgun (WGS) entry which is preliminary data.</text>
</comment>
<evidence type="ECO:0000313" key="10">
    <source>
        <dbReference type="Proteomes" id="UP000696485"/>
    </source>
</evidence>
<feature type="domain" description="Peptidase S8/S53" evidence="7">
    <location>
        <begin position="76"/>
        <end position="132"/>
    </location>
</feature>
<evidence type="ECO:0000259" key="7">
    <source>
        <dbReference type="Pfam" id="PF00082"/>
    </source>
</evidence>
<evidence type="ECO:0000256" key="2">
    <source>
        <dbReference type="ARBA" id="ARBA00022670"/>
    </source>
</evidence>
<dbReference type="PROSITE" id="PS51892">
    <property type="entry name" value="SUBTILASE"/>
    <property type="match status" value="1"/>
</dbReference>
<dbReference type="Gene3D" id="2.60.40.1710">
    <property type="entry name" value="Subtilisin-like superfamily"/>
    <property type="match status" value="1"/>
</dbReference>
<feature type="domain" description="C5a peptidase/Subtilisin-like protease SBT2-like Fn3-like" evidence="8">
    <location>
        <begin position="152"/>
        <end position="267"/>
    </location>
</feature>
<evidence type="ECO:0000256" key="6">
    <source>
        <dbReference type="PROSITE-ProRule" id="PRU01240"/>
    </source>
</evidence>
<dbReference type="SUPFAM" id="SSF52743">
    <property type="entry name" value="Subtilisin-like"/>
    <property type="match status" value="1"/>
</dbReference>
<accession>A0A9P5SEG3</accession>
<reference evidence="9" key="1">
    <citation type="journal article" date="2020" name="Fungal Divers.">
        <title>Resolving the Mortierellaceae phylogeny through synthesis of multi-gene phylogenetics and phylogenomics.</title>
        <authorList>
            <person name="Vandepol N."/>
            <person name="Liber J."/>
            <person name="Desiro A."/>
            <person name="Na H."/>
            <person name="Kennedy M."/>
            <person name="Barry K."/>
            <person name="Grigoriev I.V."/>
            <person name="Miller A.N."/>
            <person name="O'Donnell K."/>
            <person name="Stajich J.E."/>
            <person name="Bonito G."/>
        </authorList>
    </citation>
    <scope>NUCLEOTIDE SEQUENCE</scope>
    <source>
        <strain evidence="9">NVP1</strain>
    </source>
</reference>
<evidence type="ECO:0000256" key="1">
    <source>
        <dbReference type="ARBA" id="ARBA00011073"/>
    </source>
</evidence>
<keyword evidence="2" id="KW-0645">Protease</keyword>
<evidence type="ECO:0000256" key="4">
    <source>
        <dbReference type="ARBA" id="ARBA00022801"/>
    </source>
</evidence>
<dbReference type="InterPro" id="IPR023828">
    <property type="entry name" value="Peptidase_S8_Ser-AS"/>
</dbReference>
<evidence type="ECO:0000256" key="5">
    <source>
        <dbReference type="ARBA" id="ARBA00022825"/>
    </source>
</evidence>
<dbReference type="GO" id="GO:0006508">
    <property type="term" value="P:proteolysis"/>
    <property type="evidence" value="ECO:0007669"/>
    <property type="project" value="UniProtKB-KW"/>
</dbReference>
<dbReference type="Pfam" id="PF06280">
    <property type="entry name" value="fn3_5"/>
    <property type="match status" value="1"/>
</dbReference>
<dbReference type="AlphaFoldDB" id="A0A9P5SEG3"/>
<dbReference type="Gene3D" id="3.40.50.200">
    <property type="entry name" value="Peptidase S8/S53 domain"/>
    <property type="match status" value="1"/>
</dbReference>
<dbReference type="PROSITE" id="PS00138">
    <property type="entry name" value="SUBTILASE_SER"/>
    <property type="match status" value="1"/>
</dbReference>
<dbReference type="EMBL" id="JAAAUY010000680">
    <property type="protein sequence ID" value="KAF9327284.1"/>
    <property type="molecule type" value="Genomic_DNA"/>
</dbReference>
<name>A0A9P5SEG3_9FUNG</name>
<dbReference type="Proteomes" id="UP000696485">
    <property type="component" value="Unassembled WGS sequence"/>
</dbReference>
<proteinExistence type="inferred from homology"/>